<sequence>MSVTGLSNGTTYSCTVTATNSVGTSAASAAVSVTPSASATSSLPSAFNQFGANVKVVYNESAGTVTLEAAGRPDHQSPYWNPNGTSGLYVAPGLETTVASMSPGYIDNYTNKYFLTVPVNPQKASTTTATSLGAIGIAITGSPIFNGQEGPNVNLDSGVISGFDNYGAHTGPQVYHYHLEPTPISNDDIKLFAILRDGFFLYGRKCASTGTHPTDLDASGGHTSITQYSTTAVYHYHIKNQIYLTVNNKNAYLLFDGAYQGTPNSVTN</sequence>
<dbReference type="InterPro" id="IPR013783">
    <property type="entry name" value="Ig-like_fold"/>
</dbReference>
<keyword evidence="3" id="KW-1185">Reference proteome</keyword>
<dbReference type="PROSITE" id="PS50853">
    <property type="entry name" value="FN3"/>
    <property type="match status" value="1"/>
</dbReference>
<proteinExistence type="predicted"/>
<dbReference type="PANTHER" id="PTHR30289:SF8">
    <property type="entry name" value="YHYH DOMAIN-CONTAINING PROTEIN"/>
    <property type="match status" value="1"/>
</dbReference>
<dbReference type="InterPro" id="IPR036116">
    <property type="entry name" value="FN3_sf"/>
</dbReference>
<reference evidence="2 3" key="1">
    <citation type="submission" date="2016-11" db="EMBL/GenBank/DDBJ databases">
        <title>Sphingorhabdus sp. LPB0140, isolated from marine environment.</title>
        <authorList>
            <person name="Kim E."/>
            <person name="Yi H."/>
        </authorList>
    </citation>
    <scope>NUCLEOTIDE SEQUENCE [LARGE SCALE GENOMIC DNA]</scope>
    <source>
        <strain evidence="2 3">LPB0140</strain>
    </source>
</reference>
<dbReference type="CDD" id="cd00063">
    <property type="entry name" value="FN3"/>
    <property type="match status" value="1"/>
</dbReference>
<name>A0A1L3JEH1_9SPHN</name>
<dbReference type="Gene3D" id="2.60.40.10">
    <property type="entry name" value="Immunoglobulins"/>
    <property type="match status" value="1"/>
</dbReference>
<dbReference type="AlphaFoldDB" id="A0A1L3JEH1"/>
<accession>A0A1L3JEH1</accession>
<protein>
    <recommendedName>
        <fullName evidence="1">Fibronectin type-III domain-containing protein</fullName>
    </recommendedName>
</protein>
<dbReference type="Proteomes" id="UP000242561">
    <property type="component" value="Chromosome"/>
</dbReference>
<dbReference type="InterPro" id="IPR025924">
    <property type="entry name" value="YHYH_dom"/>
</dbReference>
<evidence type="ECO:0000313" key="3">
    <source>
        <dbReference type="Proteomes" id="UP000242561"/>
    </source>
</evidence>
<dbReference type="EMBL" id="CP018154">
    <property type="protein sequence ID" value="APG63537.1"/>
    <property type="molecule type" value="Genomic_DNA"/>
</dbReference>
<evidence type="ECO:0000313" key="2">
    <source>
        <dbReference type="EMBL" id="APG63537.1"/>
    </source>
</evidence>
<gene>
    <name evidence="2" type="ORF">LPB140_03655</name>
</gene>
<dbReference type="SUPFAM" id="SSF49265">
    <property type="entry name" value="Fibronectin type III"/>
    <property type="match status" value="1"/>
</dbReference>
<dbReference type="PANTHER" id="PTHR30289">
    <property type="entry name" value="UNCHARACTERIZED PROTEIN YBCL-RELATED"/>
    <property type="match status" value="1"/>
</dbReference>
<dbReference type="KEGG" id="sphl:LPB140_03655"/>
<feature type="domain" description="Fibronectin type-III" evidence="1">
    <location>
        <begin position="1"/>
        <end position="39"/>
    </location>
</feature>
<dbReference type="InterPro" id="IPR003961">
    <property type="entry name" value="FN3_dom"/>
</dbReference>
<dbReference type="Pfam" id="PF14240">
    <property type="entry name" value="YHYH"/>
    <property type="match status" value="1"/>
</dbReference>
<organism evidence="2 3">
    <name type="scientific">Sphingorhabdus lutea</name>
    <dbReference type="NCBI Taxonomy" id="1913578"/>
    <lineage>
        <taxon>Bacteria</taxon>
        <taxon>Pseudomonadati</taxon>
        <taxon>Pseudomonadota</taxon>
        <taxon>Alphaproteobacteria</taxon>
        <taxon>Sphingomonadales</taxon>
        <taxon>Sphingomonadaceae</taxon>
        <taxon>Sphingorhabdus</taxon>
    </lineage>
</organism>
<evidence type="ECO:0000259" key="1">
    <source>
        <dbReference type="PROSITE" id="PS50853"/>
    </source>
</evidence>
<dbReference type="STRING" id="1913578.LPB140_03655"/>